<reference evidence="1 2" key="1">
    <citation type="submission" date="2021-11" db="EMBL/GenBank/DDBJ databases">
        <title>Black yeast isolated from Biological Soil Crust.</title>
        <authorList>
            <person name="Kurbessoian T."/>
        </authorList>
    </citation>
    <scope>NUCLEOTIDE SEQUENCE [LARGE SCALE GENOMIC DNA]</scope>
    <source>
        <strain evidence="1 2">CCFEE 5522</strain>
    </source>
</reference>
<dbReference type="InterPro" id="IPR036462">
    <property type="entry name" value="Fumarylacetoacetase_N_sf"/>
</dbReference>
<name>A0AAV9JXF3_9PEZI</name>
<dbReference type="Gene3D" id="2.30.30.230">
    <property type="entry name" value="Fumarylacetoacetase, N-terminal domain"/>
    <property type="match status" value="1"/>
</dbReference>
<proteinExistence type="predicted"/>
<sequence length="103" mass="10632">MAANCWLDIDAESPFSIGNISFGIASKPADAAAPTSAIAVGDHVIFLQDLASGGALARFPAILWPVGRCASIIIPMVSLPSWLLSRASASKHAAAFFSPMTCT</sequence>
<dbReference type="GO" id="GO:0009072">
    <property type="term" value="P:aromatic amino acid metabolic process"/>
    <property type="evidence" value="ECO:0007669"/>
    <property type="project" value="InterPro"/>
</dbReference>
<evidence type="ECO:0000313" key="2">
    <source>
        <dbReference type="Proteomes" id="UP001324427"/>
    </source>
</evidence>
<evidence type="ECO:0000313" key="1">
    <source>
        <dbReference type="EMBL" id="KAK4550039.1"/>
    </source>
</evidence>
<dbReference type="Proteomes" id="UP001324427">
    <property type="component" value="Unassembled WGS sequence"/>
</dbReference>
<accession>A0AAV9JXF3</accession>
<keyword evidence="2" id="KW-1185">Reference proteome</keyword>
<dbReference type="EMBL" id="JAVFHQ010000002">
    <property type="protein sequence ID" value="KAK4550039.1"/>
    <property type="molecule type" value="Genomic_DNA"/>
</dbReference>
<protein>
    <submittedName>
        <fullName evidence="1">Uncharacterized protein</fullName>
    </submittedName>
</protein>
<dbReference type="SUPFAM" id="SSF63433">
    <property type="entry name" value="Fumarylacetoacetate hydrolase, FAH, N-terminal domain"/>
    <property type="match status" value="1"/>
</dbReference>
<gene>
    <name evidence="1" type="ORF">LTR36_003006</name>
</gene>
<dbReference type="AlphaFoldDB" id="A0AAV9JXF3"/>
<dbReference type="GO" id="GO:0004334">
    <property type="term" value="F:fumarylacetoacetase activity"/>
    <property type="evidence" value="ECO:0007669"/>
    <property type="project" value="InterPro"/>
</dbReference>
<organism evidence="1 2">
    <name type="scientific">Oleoguttula mirabilis</name>
    <dbReference type="NCBI Taxonomy" id="1507867"/>
    <lineage>
        <taxon>Eukaryota</taxon>
        <taxon>Fungi</taxon>
        <taxon>Dikarya</taxon>
        <taxon>Ascomycota</taxon>
        <taxon>Pezizomycotina</taxon>
        <taxon>Dothideomycetes</taxon>
        <taxon>Dothideomycetidae</taxon>
        <taxon>Mycosphaerellales</taxon>
        <taxon>Teratosphaeriaceae</taxon>
        <taxon>Oleoguttula</taxon>
    </lineage>
</organism>
<comment type="caution">
    <text evidence="1">The sequence shown here is derived from an EMBL/GenBank/DDBJ whole genome shotgun (WGS) entry which is preliminary data.</text>
</comment>